<reference evidence="1 2" key="1">
    <citation type="submission" date="2016-02" db="EMBL/GenBank/DDBJ databases">
        <title>Genome analysis of coral dinoflagellate symbionts highlights evolutionary adaptations to a symbiotic lifestyle.</title>
        <authorList>
            <person name="Aranda M."/>
            <person name="Li Y."/>
            <person name="Liew Y.J."/>
            <person name="Baumgarten S."/>
            <person name="Simakov O."/>
            <person name="Wilson M."/>
            <person name="Piel J."/>
            <person name="Ashoor H."/>
            <person name="Bougouffa S."/>
            <person name="Bajic V.B."/>
            <person name="Ryu T."/>
            <person name="Ravasi T."/>
            <person name="Bayer T."/>
            <person name="Micklem G."/>
            <person name="Kim H."/>
            <person name="Bhak J."/>
            <person name="Lajeunesse T.C."/>
            <person name="Voolstra C.R."/>
        </authorList>
    </citation>
    <scope>NUCLEOTIDE SEQUENCE [LARGE SCALE GENOMIC DNA]</scope>
    <source>
        <strain evidence="1 2">CCMP2467</strain>
    </source>
</reference>
<name>A0A1Q9C8P3_SYMMI</name>
<dbReference type="AlphaFoldDB" id="A0A1Q9C8P3"/>
<proteinExistence type="predicted"/>
<comment type="caution">
    <text evidence="1">The sequence shown here is derived from an EMBL/GenBank/DDBJ whole genome shotgun (WGS) entry which is preliminary data.</text>
</comment>
<accession>A0A1Q9C8P3</accession>
<gene>
    <name evidence="1" type="ORF">AK812_SmicGene40476</name>
</gene>
<evidence type="ECO:0000313" key="2">
    <source>
        <dbReference type="Proteomes" id="UP000186817"/>
    </source>
</evidence>
<sequence>MRWDATKQQQIVDTSCPPLTQAEILELISRMVSLIPRKFATARFHPTRPMTEVMAGQNLVFLLQTGQHGDVSTEMREILRKLCYSSVMHLLAAQLKEDRHARSALANAIAEYLTNYSGGSLL</sequence>
<dbReference type="EMBL" id="LSRX01001506">
    <property type="protein sequence ID" value="OLP79271.1"/>
    <property type="molecule type" value="Genomic_DNA"/>
</dbReference>
<evidence type="ECO:0000313" key="1">
    <source>
        <dbReference type="EMBL" id="OLP79271.1"/>
    </source>
</evidence>
<keyword evidence="2" id="KW-1185">Reference proteome</keyword>
<organism evidence="1 2">
    <name type="scientific">Symbiodinium microadriaticum</name>
    <name type="common">Dinoflagellate</name>
    <name type="synonym">Zooxanthella microadriatica</name>
    <dbReference type="NCBI Taxonomy" id="2951"/>
    <lineage>
        <taxon>Eukaryota</taxon>
        <taxon>Sar</taxon>
        <taxon>Alveolata</taxon>
        <taxon>Dinophyceae</taxon>
        <taxon>Suessiales</taxon>
        <taxon>Symbiodiniaceae</taxon>
        <taxon>Symbiodinium</taxon>
    </lineage>
</organism>
<protein>
    <submittedName>
        <fullName evidence="1">Uncharacterized protein</fullName>
    </submittedName>
</protein>
<dbReference type="Proteomes" id="UP000186817">
    <property type="component" value="Unassembled WGS sequence"/>
</dbReference>